<sequence length="844" mass="94706">MSGPNGTSIEIGHSDQFDDEHFGTPTENLDVEELVGSRKKRPYKKYFLISLIFAIVIAIIVVVVVYVNKEPPTNETTSSTASPTSSTGTTGSTAPPNPPLPPAITLEDFLDNRLYANRNNATWISADELLYRNDDDDLVKFNIQTKMVTTLLQSHESILHQAFRYTLSPDRRYLLIESSPLKIYRHSTESNFDVVDLDSLDIHSVQVTVSGGTVINRHLLAKWSPVGSSIVFVANDRNIYYKETITSDAIAITNDGSAVIFNGVCDWVYEEEVFSTNTALWFTPDGTKLAFVQFNDTEVQLMHLQIYGPPGSIQFQYVHQVPMHYPKVGTKNPTVKLFSVNLSGIVAGQPVQRNELLAPQEVRSIENIVTSVAWQNNDTVISVWMNRIQNMAYLQSCVNSECNMFKSIISADGWVELYNAITVKRDGTQFAIIKSQPQGGDDGSYKHLTLLTTSNDSEVVVTKGKYVVKEILHWDVATNFIFYAANQENASQNQHIYAIRGQANDTPQCLTCNIVVDGIQQTYFSAEFSETGNNLVLTREGPSIPKVDLYTWEVNSNSVVTIRMAAEWDKNQQIIDLISTKSVPKIEHLMVPLSHGFDAKVKLQIPPGADLSGAVKYPLLISVYAGPDSYNGYDKWEMDYGSYLATNKSVIYAYINGRGSGMRGDKLLHTIYRKFGTVEVLDQIETAKKLPDILPYIDREKMAIWGWSYGGYAAGMALAKDTEGVFKCAASVAPVTDWTYYDSIYTERYMSIPSNNSQGYYDSRLSTLATSFRGKNFYLIHGTLDDNVHYQQSMALARSLEQNDILFKQMSYPDEDHSLWGVRAHLYHSLGRFFAECFHLDKDL</sequence>
<dbReference type="SUPFAM" id="SSF53474">
    <property type="entry name" value="alpha/beta-Hydrolases"/>
    <property type="match status" value="1"/>
</dbReference>
<keyword evidence="5" id="KW-0812">Transmembrane</keyword>
<feature type="region of interest" description="Disordered" evidence="4">
    <location>
        <begin position="1"/>
        <end position="23"/>
    </location>
</feature>
<protein>
    <recommendedName>
        <fullName evidence="3">Venom dipeptidyl peptidase 4</fullName>
    </recommendedName>
</protein>
<keyword evidence="5" id="KW-1133">Transmembrane helix</keyword>
<evidence type="ECO:0000313" key="8">
    <source>
        <dbReference type="EMBL" id="KAJ6648694.1"/>
    </source>
</evidence>
<dbReference type="EMBL" id="WJQU01000001">
    <property type="protein sequence ID" value="KAJ6648694.1"/>
    <property type="molecule type" value="Genomic_DNA"/>
</dbReference>
<dbReference type="PANTHER" id="PTHR11731:SF192">
    <property type="entry name" value="IP17501P"/>
    <property type="match status" value="1"/>
</dbReference>
<proteinExistence type="inferred from homology"/>
<feature type="transmembrane region" description="Helical" evidence="5">
    <location>
        <begin position="46"/>
        <end position="67"/>
    </location>
</feature>
<dbReference type="Gene3D" id="2.140.10.30">
    <property type="entry name" value="Dipeptidylpeptidase IV, N-terminal domain"/>
    <property type="match status" value="1"/>
</dbReference>
<feature type="domain" description="Dipeptidylpeptidase IV N-terminal" evidence="7">
    <location>
        <begin position="168"/>
        <end position="545"/>
    </location>
</feature>
<reference evidence="8" key="1">
    <citation type="submission" date="2022-07" db="EMBL/GenBank/DDBJ databases">
        <authorList>
            <person name="Trinca V."/>
            <person name="Uliana J.V.C."/>
            <person name="Torres T.T."/>
            <person name="Ward R.J."/>
            <person name="Monesi N."/>
        </authorList>
    </citation>
    <scope>NUCLEOTIDE SEQUENCE</scope>
    <source>
        <strain evidence="8">HSMRA1968</strain>
        <tissue evidence="8">Whole embryos</tissue>
    </source>
</reference>
<evidence type="ECO:0000256" key="3">
    <source>
        <dbReference type="ARBA" id="ARBA00072929"/>
    </source>
</evidence>
<feature type="domain" description="Peptidase S9 prolyl oligopeptidase catalytic" evidence="6">
    <location>
        <begin position="637"/>
        <end position="839"/>
    </location>
</feature>
<dbReference type="GO" id="GO:0006508">
    <property type="term" value="P:proteolysis"/>
    <property type="evidence" value="ECO:0007669"/>
    <property type="project" value="InterPro"/>
</dbReference>
<dbReference type="InterPro" id="IPR050278">
    <property type="entry name" value="Serine_Prot_S9B/DPPIV"/>
</dbReference>
<dbReference type="PANTHER" id="PTHR11731">
    <property type="entry name" value="PROTEASE FAMILY S9B,C DIPEPTIDYL-PEPTIDASE IV-RELATED"/>
    <property type="match status" value="1"/>
</dbReference>
<comment type="caution">
    <text evidence="8">The sequence shown here is derived from an EMBL/GenBank/DDBJ whole genome shotgun (WGS) entry which is preliminary data.</text>
</comment>
<dbReference type="Pfam" id="PF00326">
    <property type="entry name" value="Peptidase_S9"/>
    <property type="match status" value="1"/>
</dbReference>
<evidence type="ECO:0000313" key="9">
    <source>
        <dbReference type="Proteomes" id="UP001151699"/>
    </source>
</evidence>
<gene>
    <name evidence="8" type="primary">VDDP4_2</name>
    <name evidence="8" type="ORF">Bhyg_03925</name>
</gene>
<keyword evidence="9" id="KW-1185">Reference proteome</keyword>
<accession>A0A9Q0NFQ5</accession>
<dbReference type="FunFam" id="3.40.50.1820:FF:000003">
    <property type="entry name" value="Dipeptidyl peptidase 4"/>
    <property type="match status" value="1"/>
</dbReference>
<dbReference type="InterPro" id="IPR029058">
    <property type="entry name" value="AB_hydrolase_fold"/>
</dbReference>
<evidence type="ECO:0000256" key="1">
    <source>
        <dbReference type="ARBA" id="ARBA00010036"/>
    </source>
</evidence>
<dbReference type="OrthoDB" id="16520at2759"/>
<dbReference type="GO" id="GO:0008236">
    <property type="term" value="F:serine-type peptidase activity"/>
    <property type="evidence" value="ECO:0007669"/>
    <property type="project" value="InterPro"/>
</dbReference>
<evidence type="ECO:0000259" key="7">
    <source>
        <dbReference type="Pfam" id="PF00930"/>
    </source>
</evidence>
<dbReference type="Pfam" id="PF00930">
    <property type="entry name" value="DPPIV_N"/>
    <property type="match status" value="1"/>
</dbReference>
<dbReference type="InterPro" id="IPR002469">
    <property type="entry name" value="Peptidase_S9B_N"/>
</dbReference>
<dbReference type="GO" id="GO:0005886">
    <property type="term" value="C:plasma membrane"/>
    <property type="evidence" value="ECO:0007669"/>
    <property type="project" value="TreeGrafter"/>
</dbReference>
<evidence type="ECO:0000256" key="4">
    <source>
        <dbReference type="SAM" id="MobiDB-lite"/>
    </source>
</evidence>
<dbReference type="SUPFAM" id="SSF82171">
    <property type="entry name" value="DPP6 N-terminal domain-like"/>
    <property type="match status" value="1"/>
</dbReference>
<dbReference type="Gene3D" id="3.40.50.1820">
    <property type="entry name" value="alpha/beta hydrolase"/>
    <property type="match status" value="1"/>
</dbReference>
<dbReference type="InterPro" id="IPR001375">
    <property type="entry name" value="Peptidase_S9_cat"/>
</dbReference>
<feature type="compositionally biased region" description="Basic and acidic residues" evidence="4">
    <location>
        <begin position="12"/>
        <end position="22"/>
    </location>
</feature>
<feature type="region of interest" description="Disordered" evidence="4">
    <location>
        <begin position="72"/>
        <end position="102"/>
    </location>
</feature>
<comment type="similarity">
    <text evidence="1">Belongs to the peptidase S9B family. DPPIV subfamily.</text>
</comment>
<dbReference type="AlphaFoldDB" id="A0A9Q0NFQ5"/>
<organism evidence="8 9">
    <name type="scientific">Pseudolycoriella hygida</name>
    <dbReference type="NCBI Taxonomy" id="35572"/>
    <lineage>
        <taxon>Eukaryota</taxon>
        <taxon>Metazoa</taxon>
        <taxon>Ecdysozoa</taxon>
        <taxon>Arthropoda</taxon>
        <taxon>Hexapoda</taxon>
        <taxon>Insecta</taxon>
        <taxon>Pterygota</taxon>
        <taxon>Neoptera</taxon>
        <taxon>Endopterygota</taxon>
        <taxon>Diptera</taxon>
        <taxon>Nematocera</taxon>
        <taxon>Sciaroidea</taxon>
        <taxon>Sciaridae</taxon>
        <taxon>Pseudolycoriella</taxon>
    </lineage>
</organism>
<evidence type="ECO:0000256" key="5">
    <source>
        <dbReference type="SAM" id="Phobius"/>
    </source>
</evidence>
<dbReference type="GO" id="GO:0008239">
    <property type="term" value="F:dipeptidyl-peptidase activity"/>
    <property type="evidence" value="ECO:0007669"/>
    <property type="project" value="TreeGrafter"/>
</dbReference>
<evidence type="ECO:0000259" key="6">
    <source>
        <dbReference type="Pfam" id="PF00326"/>
    </source>
</evidence>
<evidence type="ECO:0000256" key="2">
    <source>
        <dbReference type="ARBA" id="ARBA00023180"/>
    </source>
</evidence>
<keyword evidence="2" id="KW-0325">Glycoprotein</keyword>
<name>A0A9Q0NFQ5_9DIPT</name>
<dbReference type="Proteomes" id="UP001151699">
    <property type="component" value="Chromosome A"/>
</dbReference>
<feature type="compositionally biased region" description="Low complexity" evidence="4">
    <location>
        <begin position="72"/>
        <end position="94"/>
    </location>
</feature>
<keyword evidence="5" id="KW-0472">Membrane</keyword>